<gene>
    <name evidence="3" type="ORF">PMEA_00013555</name>
</gene>
<name>A0AAU9WWX2_9CNID</name>
<feature type="domain" description="Nucleoside phosphorylase" evidence="2">
    <location>
        <begin position="77"/>
        <end position="277"/>
    </location>
</feature>
<dbReference type="InterPro" id="IPR000845">
    <property type="entry name" value="Nucleoside_phosphorylase_d"/>
</dbReference>
<evidence type="ECO:0000313" key="3">
    <source>
        <dbReference type="EMBL" id="CAH3128594.1"/>
    </source>
</evidence>
<dbReference type="GO" id="GO:0009116">
    <property type="term" value="P:nucleoside metabolic process"/>
    <property type="evidence" value="ECO:0007669"/>
    <property type="project" value="InterPro"/>
</dbReference>
<dbReference type="Gene3D" id="3.40.50.1580">
    <property type="entry name" value="Nucleoside phosphorylase domain"/>
    <property type="match status" value="1"/>
</dbReference>
<dbReference type="GO" id="GO:0008930">
    <property type="term" value="F:methylthioadenosine nucleosidase activity"/>
    <property type="evidence" value="ECO:0007669"/>
    <property type="project" value="TreeGrafter"/>
</dbReference>
<dbReference type="PANTHER" id="PTHR46832:SF1">
    <property type="entry name" value="5'-METHYLTHIOADENOSINE_S-ADENOSYLHOMOCYSTEINE NUCLEOSIDASE"/>
    <property type="match status" value="1"/>
</dbReference>
<proteinExistence type="predicted"/>
<feature type="compositionally biased region" description="Polar residues" evidence="1">
    <location>
        <begin position="1"/>
        <end position="14"/>
    </location>
</feature>
<reference evidence="3 4" key="1">
    <citation type="submission" date="2022-05" db="EMBL/GenBank/DDBJ databases">
        <authorList>
            <consortium name="Genoscope - CEA"/>
            <person name="William W."/>
        </authorList>
    </citation>
    <scope>NUCLEOTIDE SEQUENCE [LARGE SCALE GENOMIC DNA]</scope>
</reference>
<dbReference type="AlphaFoldDB" id="A0AAU9WWX2"/>
<dbReference type="SUPFAM" id="SSF53167">
    <property type="entry name" value="Purine and uridine phosphorylases"/>
    <property type="match status" value="1"/>
</dbReference>
<dbReference type="InterPro" id="IPR035994">
    <property type="entry name" value="Nucleoside_phosphorylase_sf"/>
</dbReference>
<dbReference type="Proteomes" id="UP001159428">
    <property type="component" value="Unassembled WGS sequence"/>
</dbReference>
<dbReference type="PANTHER" id="PTHR46832">
    <property type="entry name" value="5'-METHYLTHIOADENOSINE/S-ADENOSYLHOMOCYSTEINE NUCLEOSIDASE"/>
    <property type="match status" value="1"/>
</dbReference>
<organism evidence="3 4">
    <name type="scientific">Pocillopora meandrina</name>
    <dbReference type="NCBI Taxonomy" id="46732"/>
    <lineage>
        <taxon>Eukaryota</taxon>
        <taxon>Metazoa</taxon>
        <taxon>Cnidaria</taxon>
        <taxon>Anthozoa</taxon>
        <taxon>Hexacorallia</taxon>
        <taxon>Scleractinia</taxon>
        <taxon>Astrocoeniina</taxon>
        <taxon>Pocilloporidae</taxon>
        <taxon>Pocillopora</taxon>
    </lineage>
</organism>
<keyword evidence="4" id="KW-1185">Reference proteome</keyword>
<dbReference type="EMBL" id="CALNXJ010000023">
    <property type="protein sequence ID" value="CAH3128594.1"/>
    <property type="molecule type" value="Genomic_DNA"/>
</dbReference>
<feature type="region of interest" description="Disordered" evidence="1">
    <location>
        <begin position="1"/>
        <end position="22"/>
    </location>
</feature>
<dbReference type="GO" id="GO:0019284">
    <property type="term" value="P:L-methionine salvage from S-adenosylmethionine"/>
    <property type="evidence" value="ECO:0007669"/>
    <property type="project" value="TreeGrafter"/>
</dbReference>
<dbReference type="GO" id="GO:0005829">
    <property type="term" value="C:cytosol"/>
    <property type="evidence" value="ECO:0007669"/>
    <property type="project" value="TreeGrafter"/>
</dbReference>
<accession>A0AAU9WWX2</accession>
<comment type="caution">
    <text evidence="3">The sequence shown here is derived from an EMBL/GenBank/DDBJ whole genome shotgun (WGS) entry which is preliminary data.</text>
</comment>
<evidence type="ECO:0000259" key="2">
    <source>
        <dbReference type="Pfam" id="PF01048"/>
    </source>
</evidence>
<evidence type="ECO:0000256" key="1">
    <source>
        <dbReference type="SAM" id="MobiDB-lite"/>
    </source>
</evidence>
<evidence type="ECO:0000313" key="4">
    <source>
        <dbReference type="Proteomes" id="UP001159428"/>
    </source>
</evidence>
<sequence>MLSASETGSESTSPYLKKMPPELEKEIPEESDITNNFKALKDVQLPIDILLLTVKDIEFRSCYFNLGNVFRSYERGLGHVYFGEMGEVGDTKLRVALIKCSEGAANPGGALITVKNTVVKLRPKAVFCVGCCGALHRDKTKLGDVIVSAKLTTYADKKVTNQGVYPHGFSVPVSSDISGLINYAGHGWSAPLKNQEERGSVKVHSDGEFLSGPEEIDSEKRRRELVELYPNAIAVEMDGQGVFSAAHDLKMEWVVIKGVSSYVDGTASLTEDWKPFASVMAASVVKNILRVPDVFEGWAHYPSSDMGRAPNEG</sequence>
<dbReference type="Pfam" id="PF01048">
    <property type="entry name" value="PNP_UDP_1"/>
    <property type="match status" value="1"/>
</dbReference>
<protein>
    <recommendedName>
        <fullName evidence="2">Nucleoside phosphorylase domain-containing protein</fullName>
    </recommendedName>
</protein>
<dbReference type="GO" id="GO:0008782">
    <property type="term" value="F:adenosylhomocysteine nucleosidase activity"/>
    <property type="evidence" value="ECO:0007669"/>
    <property type="project" value="TreeGrafter"/>
</dbReference>